<dbReference type="Proteomes" id="UP000501003">
    <property type="component" value="Chromosome"/>
</dbReference>
<keyword evidence="4 7" id="KW-1133">Transmembrane helix</keyword>
<evidence type="ECO:0000256" key="5">
    <source>
        <dbReference type="ARBA" id="ARBA00023010"/>
    </source>
</evidence>
<feature type="transmembrane region" description="Helical" evidence="7">
    <location>
        <begin position="160"/>
        <end position="186"/>
    </location>
</feature>
<comment type="subunit">
    <text evidence="7">The Tat system comprises two distinct complexes: a TatABC complex, containing multiple copies of TatA, TatB and TatC subunits, and a separate TatA complex, containing only TatA subunits. Substrates initially bind to the TatABC complex, which probably triggers association of the separate TatA complex to form the active translocon.</text>
</comment>
<accession>A0A7D4QBL9</accession>
<feature type="transmembrane region" description="Helical" evidence="7">
    <location>
        <begin position="113"/>
        <end position="133"/>
    </location>
</feature>
<feature type="transmembrane region" description="Helical" evidence="7">
    <location>
        <begin position="79"/>
        <end position="101"/>
    </location>
</feature>
<dbReference type="HAMAP" id="MF_00902">
    <property type="entry name" value="TatC"/>
    <property type="match status" value="1"/>
</dbReference>
<evidence type="ECO:0000256" key="2">
    <source>
        <dbReference type="ARBA" id="ARBA00022692"/>
    </source>
</evidence>
<comment type="function">
    <text evidence="7">Part of the twin-arginine translocation (Tat) system that transports large folded proteins containing a characteristic twin-arginine motif in their signal peptide across membranes. Together with TatB, TatC is part of a receptor directly interacting with Tat signal peptides.</text>
</comment>
<evidence type="ECO:0000313" key="8">
    <source>
        <dbReference type="EMBL" id="QKJ25350.1"/>
    </source>
</evidence>
<dbReference type="PANTHER" id="PTHR30371:SF0">
    <property type="entry name" value="SEC-INDEPENDENT PROTEIN TRANSLOCASE PROTEIN TATC, CHLOROPLASTIC-RELATED"/>
    <property type="match status" value="1"/>
</dbReference>
<evidence type="ECO:0000256" key="1">
    <source>
        <dbReference type="ARBA" id="ARBA00004141"/>
    </source>
</evidence>
<dbReference type="AlphaFoldDB" id="A0A7D4QBL9"/>
<comment type="similarity">
    <text evidence="7">Belongs to the TatC family.</text>
</comment>
<dbReference type="GO" id="GO:0065002">
    <property type="term" value="P:intracellular protein transmembrane transport"/>
    <property type="evidence" value="ECO:0007669"/>
    <property type="project" value="TreeGrafter"/>
</dbReference>
<dbReference type="Pfam" id="PF00902">
    <property type="entry name" value="TatC"/>
    <property type="match status" value="1"/>
</dbReference>
<comment type="subcellular location">
    <subcellularLocation>
        <location evidence="7">Cell membrane</location>
        <topology evidence="7">Multi-pass membrane protein</topology>
    </subcellularLocation>
    <subcellularLocation>
        <location evidence="1">Membrane</location>
        <topology evidence="1">Multi-pass membrane protein</topology>
    </subcellularLocation>
</comment>
<evidence type="ECO:0000256" key="7">
    <source>
        <dbReference type="HAMAP-Rule" id="MF_00902"/>
    </source>
</evidence>
<dbReference type="NCBIfam" id="TIGR00945">
    <property type="entry name" value="tatC"/>
    <property type="match status" value="1"/>
</dbReference>
<proteinExistence type="inferred from homology"/>
<keyword evidence="9" id="KW-1185">Reference proteome</keyword>
<dbReference type="PRINTS" id="PR01840">
    <property type="entry name" value="TATCFAMILY"/>
</dbReference>
<dbReference type="PANTHER" id="PTHR30371">
    <property type="entry name" value="SEC-INDEPENDENT PROTEIN TRANSLOCASE PROTEIN TATC"/>
    <property type="match status" value="1"/>
</dbReference>
<dbReference type="RefSeq" id="WP_173493647.1">
    <property type="nucleotide sequence ID" value="NZ_CP054056.1"/>
</dbReference>
<evidence type="ECO:0000256" key="3">
    <source>
        <dbReference type="ARBA" id="ARBA00022927"/>
    </source>
</evidence>
<dbReference type="KEGG" id="aqg:HRU87_04005"/>
<dbReference type="InterPro" id="IPR002033">
    <property type="entry name" value="TatC"/>
</dbReference>
<keyword evidence="2 7" id="KW-0812">Transmembrane</keyword>
<dbReference type="EMBL" id="CP054056">
    <property type="protein sequence ID" value="QKJ25350.1"/>
    <property type="molecule type" value="Genomic_DNA"/>
</dbReference>
<evidence type="ECO:0000256" key="4">
    <source>
        <dbReference type="ARBA" id="ARBA00022989"/>
    </source>
</evidence>
<feature type="transmembrane region" description="Helical" evidence="7">
    <location>
        <begin position="198"/>
        <end position="217"/>
    </location>
</feature>
<keyword evidence="3 7" id="KW-0653">Protein transport</keyword>
<evidence type="ECO:0000313" key="9">
    <source>
        <dbReference type="Proteomes" id="UP000501003"/>
    </source>
</evidence>
<feature type="transmembrane region" description="Helical" evidence="7">
    <location>
        <begin position="20"/>
        <end position="42"/>
    </location>
</feature>
<dbReference type="GO" id="GO:0009977">
    <property type="term" value="F:proton motive force dependent protein transmembrane transporter activity"/>
    <property type="evidence" value="ECO:0007669"/>
    <property type="project" value="TreeGrafter"/>
</dbReference>
<keyword evidence="5 7" id="KW-0811">Translocation</keyword>
<feature type="transmembrane region" description="Helical" evidence="7">
    <location>
        <begin position="223"/>
        <end position="243"/>
    </location>
</feature>
<protein>
    <recommendedName>
        <fullName evidence="7">Sec-independent protein translocase protein TatC</fullName>
    </recommendedName>
</protein>
<keyword evidence="7" id="KW-0813">Transport</keyword>
<keyword evidence="6 7" id="KW-0472">Membrane</keyword>
<evidence type="ECO:0000256" key="6">
    <source>
        <dbReference type="ARBA" id="ARBA00023136"/>
    </source>
</evidence>
<gene>
    <name evidence="7 8" type="primary">tatC</name>
    <name evidence="8" type="ORF">HRU87_04005</name>
</gene>
<reference evidence="8 9" key="1">
    <citation type="submission" date="2020-05" db="EMBL/GenBank/DDBJ databases">
        <title>Aquirufa sp. strain 15G-AUS-rot a new Aquirufa species.</title>
        <authorList>
            <person name="Pitt A."/>
            <person name="Hahn M.W."/>
        </authorList>
    </citation>
    <scope>NUCLEOTIDE SEQUENCE [LARGE SCALE GENOMIC DNA]</scope>
    <source>
        <strain evidence="8 9">15G-AUS-rot</strain>
    </source>
</reference>
<dbReference type="GO" id="GO:0043953">
    <property type="term" value="P:protein transport by the Tat complex"/>
    <property type="evidence" value="ECO:0007669"/>
    <property type="project" value="UniProtKB-UniRule"/>
</dbReference>
<name>A0A7D4QBL9_9MICO</name>
<organism evidence="8 9">
    <name type="scientific">Aquiluna borgnonia</name>
    <dbReference type="NCBI Taxonomy" id="2499157"/>
    <lineage>
        <taxon>Bacteria</taxon>
        <taxon>Bacillati</taxon>
        <taxon>Actinomycetota</taxon>
        <taxon>Actinomycetes</taxon>
        <taxon>Micrococcales</taxon>
        <taxon>Microbacteriaceae</taxon>
        <taxon>Luna cluster</taxon>
        <taxon>Luna-1 subcluster</taxon>
        <taxon>Aquiluna</taxon>
    </lineage>
</organism>
<keyword evidence="7" id="KW-1003">Cell membrane</keyword>
<sequence>MVRRKDKQRRMSLGSHLRELRIRLSWSAGFIVLGTVAGWFLFDPVFAFLQQPLLEVTKARGIEAIVNFGTVVSAFDLRIQVSIFLGVIITAPFWLYNVWAFVAPGLKTKEKRFSLGFIFTSVPLFLSGAYLAWSSLPSFVVVLIGFTPEGSSNVISASEYVLFAIRILLVFGLAFVMPVLLVLLNFANLLTGAAILKGWRLAVFIIAFVSALATPTADPMSMFLLMAPLSFLYFVAVGVSVLNDKRRARREAKLLAEEPSIE</sequence>
<dbReference type="GO" id="GO:0033281">
    <property type="term" value="C:TAT protein transport complex"/>
    <property type="evidence" value="ECO:0007669"/>
    <property type="project" value="UniProtKB-UniRule"/>
</dbReference>